<keyword evidence="4" id="KW-0547">Nucleotide-binding</keyword>
<feature type="region of interest" description="Disordered" evidence="8">
    <location>
        <begin position="473"/>
        <end position="499"/>
    </location>
</feature>
<dbReference type="FunFam" id="3.30.200.20:FF:000281">
    <property type="entry name" value="Mitogen-activated protein kinase 4"/>
    <property type="match status" value="1"/>
</dbReference>
<feature type="compositionally biased region" description="Polar residues" evidence="8">
    <location>
        <begin position="398"/>
        <end position="418"/>
    </location>
</feature>
<dbReference type="InterPro" id="IPR008350">
    <property type="entry name" value="MAPK_ERK3/4"/>
</dbReference>
<dbReference type="EMBL" id="VSWD01000007">
    <property type="protein sequence ID" value="KAK3096500.1"/>
    <property type="molecule type" value="Genomic_DNA"/>
</dbReference>
<keyword evidence="7" id="KW-0131">Cell cycle</keyword>
<dbReference type="PRINTS" id="PR01771">
    <property type="entry name" value="ERK3ERK4MAPK"/>
</dbReference>
<evidence type="ECO:0000313" key="11">
    <source>
        <dbReference type="Proteomes" id="UP001186944"/>
    </source>
</evidence>
<dbReference type="Gene3D" id="1.10.510.10">
    <property type="entry name" value="Transferase(Phosphotransferase) domain 1"/>
    <property type="match status" value="1"/>
</dbReference>
<dbReference type="AlphaFoldDB" id="A0AA88Y1A3"/>
<feature type="compositionally biased region" description="Basic and acidic residues" evidence="8">
    <location>
        <begin position="420"/>
        <end position="431"/>
    </location>
</feature>
<organism evidence="10 11">
    <name type="scientific">Pinctada imbricata</name>
    <name type="common">Atlantic pearl-oyster</name>
    <name type="synonym">Pinctada martensii</name>
    <dbReference type="NCBI Taxonomy" id="66713"/>
    <lineage>
        <taxon>Eukaryota</taxon>
        <taxon>Metazoa</taxon>
        <taxon>Spiralia</taxon>
        <taxon>Lophotrochozoa</taxon>
        <taxon>Mollusca</taxon>
        <taxon>Bivalvia</taxon>
        <taxon>Autobranchia</taxon>
        <taxon>Pteriomorphia</taxon>
        <taxon>Pterioida</taxon>
        <taxon>Pterioidea</taxon>
        <taxon>Pteriidae</taxon>
        <taxon>Pinctada</taxon>
    </lineage>
</organism>
<dbReference type="Gene3D" id="3.30.200.20">
    <property type="entry name" value="Phosphorylase Kinase, domain 1"/>
    <property type="match status" value="1"/>
</dbReference>
<evidence type="ECO:0000256" key="5">
    <source>
        <dbReference type="ARBA" id="ARBA00022777"/>
    </source>
</evidence>
<dbReference type="Pfam" id="PF00069">
    <property type="entry name" value="Pkinase"/>
    <property type="match status" value="1"/>
</dbReference>
<dbReference type="InterPro" id="IPR011009">
    <property type="entry name" value="Kinase-like_dom_sf"/>
</dbReference>
<dbReference type="SMART" id="SM00220">
    <property type="entry name" value="S_TKc"/>
    <property type="match status" value="1"/>
</dbReference>
<dbReference type="PROSITE" id="PS00108">
    <property type="entry name" value="PROTEIN_KINASE_ST"/>
    <property type="match status" value="1"/>
</dbReference>
<evidence type="ECO:0000256" key="6">
    <source>
        <dbReference type="ARBA" id="ARBA00022840"/>
    </source>
</evidence>
<dbReference type="SUPFAM" id="SSF56112">
    <property type="entry name" value="Protein kinase-like (PK-like)"/>
    <property type="match status" value="1"/>
</dbReference>
<feature type="compositionally biased region" description="Basic and acidic residues" evidence="8">
    <location>
        <begin position="627"/>
        <end position="636"/>
    </location>
</feature>
<feature type="domain" description="Protein kinase" evidence="9">
    <location>
        <begin position="25"/>
        <end position="322"/>
    </location>
</feature>
<keyword evidence="2" id="KW-0597">Phosphoprotein</keyword>
<comment type="caution">
    <text evidence="10">The sequence shown here is derived from an EMBL/GenBank/DDBJ whole genome shotgun (WGS) entry which is preliminary data.</text>
</comment>
<sequence length="737" mass="84281">MADNFPSSPSQLEILEGTFNIDSRFSNLRPLCFGGNGIVFSALDKECEKTVAIKKISFSDKKTCKYALREIKIIRRLRHDNIVTVYDILGPDGRGLSTRTSVSLSELTSLYMVQELLDIDLLQLIQSQLLTSDHAQLFLYQMLRGLKYIHSANIVHRDLKPANLLINVEDLVLKIGDFGLARVIDSEYSHKGFLTDGVGTCWYRSPELIISPRDYTKAIDMWSVGCILAEMLTGKPLFTGGNEMDQIGQILDLQALTDNEWNKMTQVLPKSVLRRRSRLPKTTLRSKFKDICPGALSLLEAMLVFNPDRRISADDALSHPYLRKYSCPDDEPEVLHSFHIENEVDELSPKTMRRLIELEVRDSAENCGSFVPKVKNTDKSGTSRRENKNDKNHRSSETPRNNKNTVAELPENSNNINLPDNERNVDNKISEKTTQVEIVDTEGVQESRKPASSLPLSEKELSLKIIVELPDDDENKKEELSPKEQELKEELEPKEEKVKEATDLYEKEQDTAECTKPSYDFIMPYITVTENNKVDCEDTRVYKDLDFILHLDDSIKSRSDIKQGKQQSRRKVKDKLNEEKRAESPRDMVERHNRGNNGHYVRNRSRDRTELVRRKDDRMATNMKGGKNREDSGRGMDFDSMYRLPTEHLLHSRFRRAEAARSSRVENQLNLHEQLNSRLKFEKDKCIGAMGGINIDSNDDGSSFLREDPEPRSRSSSGSSGTEGGNLSDFVPRRFER</sequence>
<keyword evidence="1" id="KW-0723">Serine/threonine-protein kinase</keyword>
<feature type="compositionally biased region" description="Basic and acidic residues" evidence="8">
    <location>
        <begin position="574"/>
        <end position="593"/>
    </location>
</feature>
<feature type="region of interest" description="Disordered" evidence="8">
    <location>
        <begin position="558"/>
        <end position="636"/>
    </location>
</feature>
<evidence type="ECO:0000256" key="2">
    <source>
        <dbReference type="ARBA" id="ARBA00022553"/>
    </source>
</evidence>
<keyword evidence="6" id="KW-0067">ATP-binding</keyword>
<dbReference type="InterPro" id="IPR050117">
    <property type="entry name" value="MAPK"/>
</dbReference>
<dbReference type="PROSITE" id="PS50011">
    <property type="entry name" value="PROTEIN_KINASE_DOM"/>
    <property type="match status" value="1"/>
</dbReference>
<feature type="region of interest" description="Disordered" evidence="8">
    <location>
        <begin position="692"/>
        <end position="737"/>
    </location>
</feature>
<evidence type="ECO:0000256" key="3">
    <source>
        <dbReference type="ARBA" id="ARBA00022679"/>
    </source>
</evidence>
<dbReference type="GO" id="GO:0004707">
    <property type="term" value="F:MAP kinase activity"/>
    <property type="evidence" value="ECO:0007669"/>
    <property type="project" value="InterPro"/>
</dbReference>
<dbReference type="InterPro" id="IPR008271">
    <property type="entry name" value="Ser/Thr_kinase_AS"/>
</dbReference>
<dbReference type="PANTHER" id="PTHR24055">
    <property type="entry name" value="MITOGEN-ACTIVATED PROTEIN KINASE"/>
    <property type="match status" value="1"/>
</dbReference>
<evidence type="ECO:0000256" key="8">
    <source>
        <dbReference type="SAM" id="MobiDB-lite"/>
    </source>
</evidence>
<evidence type="ECO:0000259" key="9">
    <source>
        <dbReference type="PROSITE" id="PS50011"/>
    </source>
</evidence>
<evidence type="ECO:0000313" key="10">
    <source>
        <dbReference type="EMBL" id="KAK3096500.1"/>
    </source>
</evidence>
<dbReference type="GO" id="GO:0005524">
    <property type="term" value="F:ATP binding"/>
    <property type="evidence" value="ECO:0007669"/>
    <property type="project" value="UniProtKB-KW"/>
</dbReference>
<feature type="compositionally biased region" description="Basic and acidic residues" evidence="8">
    <location>
        <begin position="375"/>
        <end position="397"/>
    </location>
</feature>
<evidence type="ECO:0000256" key="1">
    <source>
        <dbReference type="ARBA" id="ARBA00022527"/>
    </source>
</evidence>
<keyword evidence="11" id="KW-1185">Reference proteome</keyword>
<feature type="compositionally biased region" description="Basic and acidic residues" evidence="8">
    <location>
        <begin position="604"/>
        <end position="619"/>
    </location>
</feature>
<protein>
    <recommendedName>
        <fullName evidence="9">Protein kinase domain-containing protein</fullName>
    </recommendedName>
</protein>
<keyword evidence="3" id="KW-0808">Transferase</keyword>
<feature type="compositionally biased region" description="Basic and acidic residues" evidence="8">
    <location>
        <begin position="474"/>
        <end position="499"/>
    </location>
</feature>
<proteinExistence type="predicted"/>
<gene>
    <name evidence="10" type="ORF">FSP39_000784</name>
</gene>
<dbReference type="FunFam" id="1.10.510.10:FF:000624">
    <property type="entry name" value="Mitogen-activated protein kinase"/>
    <property type="match status" value="1"/>
</dbReference>
<keyword evidence="5" id="KW-0418">Kinase</keyword>
<evidence type="ECO:0000256" key="7">
    <source>
        <dbReference type="ARBA" id="ARBA00023306"/>
    </source>
</evidence>
<dbReference type="InterPro" id="IPR000719">
    <property type="entry name" value="Prot_kinase_dom"/>
</dbReference>
<reference evidence="10" key="1">
    <citation type="submission" date="2019-08" db="EMBL/GenBank/DDBJ databases">
        <title>The improved chromosome-level genome for the pearl oyster Pinctada fucata martensii using PacBio sequencing and Hi-C.</title>
        <authorList>
            <person name="Zheng Z."/>
        </authorList>
    </citation>
    <scope>NUCLEOTIDE SEQUENCE</scope>
    <source>
        <strain evidence="10">ZZ-2019</strain>
        <tissue evidence="10">Adductor muscle</tissue>
    </source>
</reference>
<name>A0AA88Y1A3_PINIB</name>
<evidence type="ECO:0000256" key="4">
    <source>
        <dbReference type="ARBA" id="ARBA00022741"/>
    </source>
</evidence>
<dbReference type="Proteomes" id="UP001186944">
    <property type="component" value="Unassembled WGS sequence"/>
</dbReference>
<accession>A0AA88Y1A3</accession>
<feature type="region of interest" description="Disordered" evidence="8">
    <location>
        <begin position="368"/>
        <end position="456"/>
    </location>
</feature>